<evidence type="ECO:0000256" key="1">
    <source>
        <dbReference type="SAM" id="Phobius"/>
    </source>
</evidence>
<proteinExistence type="predicted"/>
<gene>
    <name evidence="2" type="ORF">SAMN05444396_102390</name>
</gene>
<dbReference type="AlphaFoldDB" id="A0A1M5FHG6"/>
<dbReference type="Proteomes" id="UP000184036">
    <property type="component" value="Unassembled WGS sequence"/>
</dbReference>
<keyword evidence="1" id="KW-0472">Membrane</keyword>
<organism evidence="2 3">
    <name type="scientific">Flavobacterium segetis</name>
    <dbReference type="NCBI Taxonomy" id="271157"/>
    <lineage>
        <taxon>Bacteria</taxon>
        <taxon>Pseudomonadati</taxon>
        <taxon>Bacteroidota</taxon>
        <taxon>Flavobacteriia</taxon>
        <taxon>Flavobacteriales</taxon>
        <taxon>Flavobacteriaceae</taxon>
        <taxon>Flavobacterium</taxon>
    </lineage>
</organism>
<evidence type="ECO:0000313" key="2">
    <source>
        <dbReference type="EMBL" id="SHF90869.1"/>
    </source>
</evidence>
<sequence length="85" mass="10080">MEQIEYIQMTDEELLNEAKKMKSFSFTNAFLIGLLVGVIFYSVVKNSWGILTLIPLYFLYKLVNDPKNKKVKELQSLFKERNLKW</sequence>
<accession>A0A1M5FHG6</accession>
<keyword evidence="3" id="KW-1185">Reference proteome</keyword>
<evidence type="ECO:0000313" key="3">
    <source>
        <dbReference type="Proteomes" id="UP000184036"/>
    </source>
</evidence>
<evidence type="ECO:0008006" key="4">
    <source>
        <dbReference type="Google" id="ProtNLM"/>
    </source>
</evidence>
<dbReference type="EMBL" id="FQWE01000002">
    <property type="protein sequence ID" value="SHF90869.1"/>
    <property type="molecule type" value="Genomic_DNA"/>
</dbReference>
<keyword evidence="1" id="KW-0812">Transmembrane</keyword>
<feature type="transmembrane region" description="Helical" evidence="1">
    <location>
        <begin position="47"/>
        <end position="63"/>
    </location>
</feature>
<dbReference type="RefSeq" id="WP_072988631.1">
    <property type="nucleotide sequence ID" value="NZ_FQWE01000002.1"/>
</dbReference>
<dbReference type="STRING" id="271157.SAMN05444396_102390"/>
<dbReference type="OrthoDB" id="713928at2"/>
<keyword evidence="1" id="KW-1133">Transmembrane helix</keyword>
<name>A0A1M5FHG6_9FLAO</name>
<feature type="transmembrane region" description="Helical" evidence="1">
    <location>
        <begin position="21"/>
        <end position="41"/>
    </location>
</feature>
<protein>
    <recommendedName>
        <fullName evidence="4">FUSC family protein</fullName>
    </recommendedName>
</protein>
<reference evidence="3" key="1">
    <citation type="submission" date="2016-11" db="EMBL/GenBank/DDBJ databases">
        <authorList>
            <person name="Varghese N."/>
            <person name="Submissions S."/>
        </authorList>
    </citation>
    <scope>NUCLEOTIDE SEQUENCE [LARGE SCALE GENOMIC DNA]</scope>
    <source>
        <strain evidence="3">DSM 19741</strain>
    </source>
</reference>